<reference evidence="1" key="1">
    <citation type="journal article" date="2014" name="Front. Microbiol.">
        <title>High frequency of phylogenetically diverse reductive dehalogenase-homologous genes in deep subseafloor sedimentary metagenomes.</title>
        <authorList>
            <person name="Kawai M."/>
            <person name="Futagami T."/>
            <person name="Toyoda A."/>
            <person name="Takaki Y."/>
            <person name="Nishi S."/>
            <person name="Hori S."/>
            <person name="Arai W."/>
            <person name="Tsubouchi T."/>
            <person name="Morono Y."/>
            <person name="Uchiyama I."/>
            <person name="Ito T."/>
            <person name="Fujiyama A."/>
            <person name="Inagaki F."/>
            <person name="Takami H."/>
        </authorList>
    </citation>
    <scope>NUCLEOTIDE SEQUENCE</scope>
    <source>
        <strain evidence="1">Expedition CK06-06</strain>
    </source>
</reference>
<accession>X1V268</accession>
<name>X1V268_9ZZZZ</name>
<dbReference type="Gene3D" id="2.70.98.10">
    <property type="match status" value="1"/>
</dbReference>
<dbReference type="AlphaFoldDB" id="X1V268"/>
<gene>
    <name evidence="1" type="ORF">S12H4_53960</name>
</gene>
<evidence type="ECO:0000313" key="1">
    <source>
        <dbReference type="EMBL" id="GAJ06256.1"/>
    </source>
</evidence>
<feature type="non-terminal residue" evidence="1">
    <location>
        <position position="1"/>
    </location>
</feature>
<dbReference type="InterPro" id="IPR014718">
    <property type="entry name" value="GH-type_carb-bd"/>
</dbReference>
<dbReference type="GO" id="GO:0030246">
    <property type="term" value="F:carbohydrate binding"/>
    <property type="evidence" value="ECO:0007669"/>
    <property type="project" value="InterPro"/>
</dbReference>
<dbReference type="EMBL" id="BARW01034422">
    <property type="protein sequence ID" value="GAJ06256.1"/>
    <property type="molecule type" value="Genomic_DNA"/>
</dbReference>
<proteinExistence type="predicted"/>
<organism evidence="1">
    <name type="scientific">marine sediment metagenome</name>
    <dbReference type="NCBI Taxonomy" id="412755"/>
    <lineage>
        <taxon>unclassified sequences</taxon>
        <taxon>metagenomes</taxon>
        <taxon>ecological metagenomes</taxon>
    </lineage>
</organism>
<sequence>IDIGARYLRADDLYKGSHNPLTPGKRYRWMRENGQDSDKIPAALSRVPDEQTPQDLLAYFEEFDEGWYGITNCDLGFGIGLVWPVDAFPFAWHWREMHASQGYPWYKSAYVMAIEPFTSIPGQGLEQVMNKTGTHRTLSPGESMSCEVKAVFYESRHGIYKIETDGTVRVRGGLRETK</sequence>
<comment type="caution">
    <text evidence="1">The sequence shown here is derived from an EMBL/GenBank/DDBJ whole genome shotgun (WGS) entry which is preliminary data.</text>
</comment>
<protein>
    <submittedName>
        <fullName evidence="1">Uncharacterized protein</fullName>
    </submittedName>
</protein>